<dbReference type="Pfam" id="PF03661">
    <property type="entry name" value="TMEM33_Pom33"/>
    <property type="match status" value="1"/>
</dbReference>
<keyword evidence="4 7" id="KW-1133">Transmembrane helix</keyword>
<feature type="transmembrane region" description="Helical" evidence="7">
    <location>
        <begin position="163"/>
        <end position="181"/>
    </location>
</feature>
<protein>
    <submittedName>
        <fullName evidence="8">Uncharacterized protein</fullName>
    </submittedName>
</protein>
<comment type="subcellular location">
    <subcellularLocation>
        <location evidence="1">Membrane</location>
        <topology evidence="1">Multi-pass membrane protein</topology>
    </subcellularLocation>
</comment>
<name>A0A0D9V2N6_9ORYZ</name>
<evidence type="ECO:0000256" key="3">
    <source>
        <dbReference type="ARBA" id="ARBA00022692"/>
    </source>
</evidence>
<feature type="transmembrane region" description="Helical" evidence="7">
    <location>
        <begin position="132"/>
        <end position="151"/>
    </location>
</feature>
<dbReference type="EnsemblPlants" id="LPERR01G18770.1">
    <property type="protein sequence ID" value="LPERR01G18770.1"/>
    <property type="gene ID" value="LPERR01G18770"/>
</dbReference>
<evidence type="ECO:0000256" key="7">
    <source>
        <dbReference type="SAM" id="Phobius"/>
    </source>
</evidence>
<dbReference type="GO" id="GO:0016020">
    <property type="term" value="C:membrane"/>
    <property type="evidence" value="ECO:0007669"/>
    <property type="project" value="UniProtKB-SubCell"/>
</dbReference>
<feature type="region of interest" description="Disordered" evidence="6">
    <location>
        <begin position="72"/>
        <end position="122"/>
    </location>
</feature>
<dbReference type="GO" id="GO:0005783">
    <property type="term" value="C:endoplasmic reticulum"/>
    <property type="evidence" value="ECO:0007669"/>
    <property type="project" value="TreeGrafter"/>
</dbReference>
<evidence type="ECO:0000256" key="1">
    <source>
        <dbReference type="ARBA" id="ARBA00004141"/>
    </source>
</evidence>
<dbReference type="Proteomes" id="UP000032180">
    <property type="component" value="Chromosome 1"/>
</dbReference>
<feature type="compositionally biased region" description="Polar residues" evidence="6">
    <location>
        <begin position="74"/>
        <end position="122"/>
    </location>
</feature>
<comment type="similarity">
    <text evidence="2">Belongs to the PER33/POM33 family.</text>
</comment>
<organism evidence="8 9">
    <name type="scientific">Leersia perrieri</name>
    <dbReference type="NCBI Taxonomy" id="77586"/>
    <lineage>
        <taxon>Eukaryota</taxon>
        <taxon>Viridiplantae</taxon>
        <taxon>Streptophyta</taxon>
        <taxon>Embryophyta</taxon>
        <taxon>Tracheophyta</taxon>
        <taxon>Spermatophyta</taxon>
        <taxon>Magnoliopsida</taxon>
        <taxon>Liliopsida</taxon>
        <taxon>Poales</taxon>
        <taxon>Poaceae</taxon>
        <taxon>BOP clade</taxon>
        <taxon>Oryzoideae</taxon>
        <taxon>Oryzeae</taxon>
        <taxon>Oryzinae</taxon>
        <taxon>Leersia</taxon>
    </lineage>
</organism>
<evidence type="ECO:0000313" key="9">
    <source>
        <dbReference type="Proteomes" id="UP000032180"/>
    </source>
</evidence>
<keyword evidence="5 7" id="KW-0472">Membrane</keyword>
<evidence type="ECO:0000256" key="2">
    <source>
        <dbReference type="ARBA" id="ARBA00007322"/>
    </source>
</evidence>
<reference evidence="8 9" key="1">
    <citation type="submission" date="2012-08" db="EMBL/GenBank/DDBJ databases">
        <title>Oryza genome evolution.</title>
        <authorList>
            <person name="Wing R.A."/>
        </authorList>
    </citation>
    <scope>NUCLEOTIDE SEQUENCE</scope>
</reference>
<evidence type="ECO:0000256" key="5">
    <source>
        <dbReference type="ARBA" id="ARBA00023136"/>
    </source>
</evidence>
<dbReference type="PANTHER" id="PTHR12703:SF4">
    <property type="entry name" value="TRANSMEMBRANE PROTEIN 33"/>
    <property type="match status" value="1"/>
</dbReference>
<sequence>MGEAAEASTDGGDPQRLKRIGAAAYDYENDARWAGYWSNVLVPPHLASRPDVVDHFKRKFYQRYIDPDLVVEPMSSTSSTQSTKPAARSSSTPSSENVRARDSGSNARSTTASQPSQTERTANSLRLDGRTIHFSINAWVLVVASLGILPILPKHIASKAYRLSLLGTICSSAYSLYVTYGKPRAWNMAAVQPWLQSIIVAKDFVHLMFSLMMFTSNVHYKIALLPVLCWALDHVARFLRRNFARSSLRYLEDSCLWVETNNTTLSLLCSNAEITLGFLMIVSLFSWRRNIIQTFMYFHLLKLMYHAPVTSGYHQSAWARIGRAVNPYIHRYAPFLNTPISAVQRWWLRCMMLLRLWLSGMVRLQNCVTM</sequence>
<dbReference type="GO" id="GO:0061024">
    <property type="term" value="P:membrane organization"/>
    <property type="evidence" value="ECO:0007669"/>
    <property type="project" value="TreeGrafter"/>
</dbReference>
<accession>A0A0D9V2N6</accession>
<proteinExistence type="inferred from homology"/>
<dbReference type="AlphaFoldDB" id="A0A0D9V2N6"/>
<dbReference type="PANTHER" id="PTHR12703">
    <property type="entry name" value="TRANSMEMBRANE PROTEIN 33"/>
    <property type="match status" value="1"/>
</dbReference>
<evidence type="ECO:0000256" key="6">
    <source>
        <dbReference type="SAM" id="MobiDB-lite"/>
    </source>
</evidence>
<keyword evidence="9" id="KW-1185">Reference proteome</keyword>
<evidence type="ECO:0000313" key="8">
    <source>
        <dbReference type="EnsemblPlants" id="LPERR01G18770.1"/>
    </source>
</evidence>
<keyword evidence="3 7" id="KW-0812">Transmembrane</keyword>
<evidence type="ECO:0000256" key="4">
    <source>
        <dbReference type="ARBA" id="ARBA00022989"/>
    </source>
</evidence>
<dbReference type="GO" id="GO:0071786">
    <property type="term" value="P:endoplasmic reticulum tubular network organization"/>
    <property type="evidence" value="ECO:0007669"/>
    <property type="project" value="TreeGrafter"/>
</dbReference>
<feature type="transmembrane region" description="Helical" evidence="7">
    <location>
        <begin position="265"/>
        <end position="287"/>
    </location>
</feature>
<dbReference type="HOGENOM" id="CLU_071719_0_0_1"/>
<reference evidence="8" key="3">
    <citation type="submission" date="2015-04" db="UniProtKB">
        <authorList>
            <consortium name="EnsemblPlants"/>
        </authorList>
    </citation>
    <scope>IDENTIFICATION</scope>
</reference>
<dbReference type="InterPro" id="IPR051645">
    <property type="entry name" value="PER33/POM33_regulator"/>
</dbReference>
<dbReference type="InterPro" id="IPR005344">
    <property type="entry name" value="TMEM33/Pom33"/>
</dbReference>
<dbReference type="eggNOG" id="ENOG502QRE5">
    <property type="taxonomic scope" value="Eukaryota"/>
</dbReference>
<reference evidence="9" key="2">
    <citation type="submission" date="2013-12" db="EMBL/GenBank/DDBJ databases">
        <authorList>
            <person name="Yu Y."/>
            <person name="Lee S."/>
            <person name="de Baynast K."/>
            <person name="Wissotski M."/>
            <person name="Liu L."/>
            <person name="Talag J."/>
            <person name="Goicoechea J."/>
            <person name="Angelova A."/>
            <person name="Jetty R."/>
            <person name="Kudrna D."/>
            <person name="Golser W."/>
            <person name="Rivera L."/>
            <person name="Zhang J."/>
            <person name="Wing R."/>
        </authorList>
    </citation>
    <scope>NUCLEOTIDE SEQUENCE</scope>
</reference>
<dbReference type="Gramene" id="LPERR01G18770.1">
    <property type="protein sequence ID" value="LPERR01G18770.1"/>
    <property type="gene ID" value="LPERR01G18770"/>
</dbReference>